<gene>
    <name evidence="5" type="ORF">IFM89_033180</name>
</gene>
<sequence>MVKPVDQRKYKYWPENPNGFREILSEYSLKTHLLAEIILKKMAKSLGLEENYFINSAEETAPTFIRFNYYPPCSRPDLVYGIKPHTDGGSITILLQDKEVEGLQVLQDGQWVKVPIIPHALLVNVADMVEIMTNGVFKNPIHRVITNSEKQRISLSMFYVPEFHKYIEPATELITESTPRLFKKMKVEEYANLYFQKVSLGMRTVDSARV</sequence>
<dbReference type="InterPro" id="IPR050295">
    <property type="entry name" value="Plant_2OG-oxidoreductases"/>
</dbReference>
<keyword evidence="6" id="KW-1185">Reference proteome</keyword>
<evidence type="ECO:0000313" key="6">
    <source>
        <dbReference type="Proteomes" id="UP000631114"/>
    </source>
</evidence>
<keyword evidence="3" id="KW-0560">Oxidoreductase</keyword>
<dbReference type="Proteomes" id="UP000631114">
    <property type="component" value="Unassembled WGS sequence"/>
</dbReference>
<dbReference type="GO" id="GO:0016491">
    <property type="term" value="F:oxidoreductase activity"/>
    <property type="evidence" value="ECO:0007669"/>
    <property type="project" value="UniProtKB-KW"/>
</dbReference>
<name>A0A835IDT1_9MAGN</name>
<dbReference type="OrthoDB" id="288590at2759"/>
<evidence type="ECO:0000256" key="1">
    <source>
        <dbReference type="ARBA" id="ARBA00022723"/>
    </source>
</evidence>
<organism evidence="5 6">
    <name type="scientific">Coptis chinensis</name>
    <dbReference type="NCBI Taxonomy" id="261450"/>
    <lineage>
        <taxon>Eukaryota</taxon>
        <taxon>Viridiplantae</taxon>
        <taxon>Streptophyta</taxon>
        <taxon>Embryophyta</taxon>
        <taxon>Tracheophyta</taxon>
        <taxon>Spermatophyta</taxon>
        <taxon>Magnoliopsida</taxon>
        <taxon>Ranunculales</taxon>
        <taxon>Ranunculaceae</taxon>
        <taxon>Coptidoideae</taxon>
        <taxon>Coptis</taxon>
    </lineage>
</organism>
<evidence type="ECO:0000259" key="4">
    <source>
        <dbReference type="PROSITE" id="PS51471"/>
    </source>
</evidence>
<keyword evidence="2 3" id="KW-0408">Iron</keyword>
<dbReference type="GO" id="GO:0046872">
    <property type="term" value="F:metal ion binding"/>
    <property type="evidence" value="ECO:0007669"/>
    <property type="project" value="UniProtKB-KW"/>
</dbReference>
<proteinExistence type="inferred from homology"/>
<dbReference type="Pfam" id="PF03171">
    <property type="entry name" value="2OG-FeII_Oxy"/>
    <property type="match status" value="1"/>
</dbReference>
<dbReference type="InterPro" id="IPR027443">
    <property type="entry name" value="IPNS-like_sf"/>
</dbReference>
<comment type="similarity">
    <text evidence="3">Belongs to the iron/ascorbate-dependent oxidoreductase family.</text>
</comment>
<dbReference type="InterPro" id="IPR044861">
    <property type="entry name" value="IPNS-like_FE2OG_OXY"/>
</dbReference>
<protein>
    <recommendedName>
        <fullName evidence="4">Fe2OG dioxygenase domain-containing protein</fullName>
    </recommendedName>
</protein>
<evidence type="ECO:0000256" key="2">
    <source>
        <dbReference type="ARBA" id="ARBA00023004"/>
    </source>
</evidence>
<dbReference type="InterPro" id="IPR005123">
    <property type="entry name" value="Oxoglu/Fe-dep_dioxygenase_dom"/>
</dbReference>
<dbReference type="SUPFAM" id="SSF51197">
    <property type="entry name" value="Clavaminate synthase-like"/>
    <property type="match status" value="1"/>
</dbReference>
<dbReference type="PROSITE" id="PS51471">
    <property type="entry name" value="FE2OG_OXY"/>
    <property type="match status" value="1"/>
</dbReference>
<evidence type="ECO:0000256" key="3">
    <source>
        <dbReference type="RuleBase" id="RU003682"/>
    </source>
</evidence>
<feature type="domain" description="Fe2OG dioxygenase" evidence="4">
    <location>
        <begin position="61"/>
        <end position="161"/>
    </location>
</feature>
<comment type="caution">
    <text evidence="5">The sequence shown here is derived from an EMBL/GenBank/DDBJ whole genome shotgun (WGS) entry which is preliminary data.</text>
</comment>
<dbReference type="PANTHER" id="PTHR47991">
    <property type="entry name" value="OXOGLUTARATE/IRON-DEPENDENT DIOXYGENASE"/>
    <property type="match status" value="1"/>
</dbReference>
<accession>A0A835IDT1</accession>
<keyword evidence="1 3" id="KW-0479">Metal-binding</keyword>
<dbReference type="Gene3D" id="2.60.120.330">
    <property type="entry name" value="B-lactam Antibiotic, Isopenicillin N Synthase, Chain"/>
    <property type="match status" value="1"/>
</dbReference>
<dbReference type="AlphaFoldDB" id="A0A835IDT1"/>
<reference evidence="5 6" key="1">
    <citation type="submission" date="2020-10" db="EMBL/GenBank/DDBJ databases">
        <title>The Coptis chinensis genome and diversification of protoberbering-type alkaloids.</title>
        <authorList>
            <person name="Wang B."/>
            <person name="Shu S."/>
            <person name="Song C."/>
            <person name="Liu Y."/>
        </authorList>
    </citation>
    <scope>NUCLEOTIDE SEQUENCE [LARGE SCALE GENOMIC DNA]</scope>
    <source>
        <strain evidence="5">HL-2020</strain>
        <tissue evidence="5">Leaf</tissue>
    </source>
</reference>
<evidence type="ECO:0000313" key="5">
    <source>
        <dbReference type="EMBL" id="KAF9617075.1"/>
    </source>
</evidence>
<dbReference type="EMBL" id="JADFTS010000003">
    <property type="protein sequence ID" value="KAF9617075.1"/>
    <property type="molecule type" value="Genomic_DNA"/>
</dbReference>